<keyword evidence="9 10" id="KW-0472">Membrane</keyword>
<evidence type="ECO:0000256" key="2">
    <source>
        <dbReference type="ARBA" id="ARBA00007809"/>
    </source>
</evidence>
<dbReference type="PANTHER" id="PTHR10791">
    <property type="entry name" value="RAG1-ACTIVATING PROTEIN 1"/>
    <property type="match status" value="1"/>
</dbReference>
<keyword evidence="8 10" id="KW-1133">Transmembrane helix</keyword>
<evidence type="ECO:0000313" key="14">
    <source>
        <dbReference type="EMBL" id="KAE9328886.1"/>
    </source>
</evidence>
<keyword evidence="5" id="KW-0762">Sugar transport</keyword>
<evidence type="ECO:0008006" key="19">
    <source>
        <dbReference type="Google" id="ProtNLM"/>
    </source>
</evidence>
<dbReference type="GO" id="GO:0051119">
    <property type="term" value="F:sugar transmembrane transporter activity"/>
    <property type="evidence" value="ECO:0007669"/>
    <property type="project" value="InterPro"/>
</dbReference>
<dbReference type="FunFam" id="1.20.1280.290:FF:000007">
    <property type="entry name" value="Bidirectional sugar transporter SWEET7"/>
    <property type="match status" value="2"/>
</dbReference>
<name>A0A6A3J671_9STRA</name>
<dbReference type="Pfam" id="PF03083">
    <property type="entry name" value="MtN3_slv"/>
    <property type="match status" value="2"/>
</dbReference>
<evidence type="ECO:0000256" key="4">
    <source>
        <dbReference type="ARBA" id="ARBA00022475"/>
    </source>
</evidence>
<comment type="caution">
    <text evidence="11">The sequence shown here is derived from an EMBL/GenBank/DDBJ whole genome shotgun (WGS) entry which is preliminary data.</text>
</comment>
<dbReference type="Proteomes" id="UP000486351">
    <property type="component" value="Unassembled WGS sequence"/>
</dbReference>
<feature type="transmembrane region" description="Helical" evidence="10">
    <location>
        <begin position="189"/>
        <end position="213"/>
    </location>
</feature>
<evidence type="ECO:0000313" key="17">
    <source>
        <dbReference type="Proteomes" id="UP000486351"/>
    </source>
</evidence>
<evidence type="ECO:0000313" key="12">
    <source>
        <dbReference type="EMBL" id="KAE9091486.1"/>
    </source>
</evidence>
<keyword evidence="4" id="KW-1003">Cell membrane</keyword>
<evidence type="ECO:0000256" key="9">
    <source>
        <dbReference type="ARBA" id="ARBA00023136"/>
    </source>
</evidence>
<comment type="subcellular location">
    <subcellularLocation>
        <location evidence="1">Cell membrane</location>
        <topology evidence="1">Multi-pass membrane protein</topology>
    </subcellularLocation>
</comment>
<dbReference type="InterPro" id="IPR004316">
    <property type="entry name" value="SWEET_rpt"/>
</dbReference>
<evidence type="ECO:0000256" key="5">
    <source>
        <dbReference type="ARBA" id="ARBA00022597"/>
    </source>
</evidence>
<dbReference type="EMBL" id="QXFX01001368">
    <property type="protein sequence ID" value="KAE9091486.1"/>
    <property type="molecule type" value="Genomic_DNA"/>
</dbReference>
<evidence type="ECO:0000313" key="16">
    <source>
        <dbReference type="Proteomes" id="UP000476176"/>
    </source>
</evidence>
<accession>A0A6A3J671</accession>
<dbReference type="Proteomes" id="UP000460718">
    <property type="component" value="Unassembled WGS sequence"/>
</dbReference>
<evidence type="ECO:0000256" key="8">
    <source>
        <dbReference type="ARBA" id="ARBA00022989"/>
    </source>
</evidence>
<evidence type="ECO:0000256" key="6">
    <source>
        <dbReference type="ARBA" id="ARBA00022692"/>
    </source>
</evidence>
<feature type="transmembrane region" description="Helical" evidence="10">
    <location>
        <begin position="68"/>
        <end position="89"/>
    </location>
</feature>
<feature type="transmembrane region" description="Helical" evidence="10">
    <location>
        <begin position="39"/>
        <end position="62"/>
    </location>
</feature>
<dbReference type="Proteomes" id="UP000476176">
    <property type="component" value="Unassembled WGS sequence"/>
</dbReference>
<evidence type="ECO:0000313" key="15">
    <source>
        <dbReference type="Proteomes" id="UP000460718"/>
    </source>
</evidence>
<feature type="transmembrane region" description="Helical" evidence="10">
    <location>
        <begin position="161"/>
        <end position="183"/>
    </location>
</feature>
<dbReference type="GO" id="GO:0005886">
    <property type="term" value="C:plasma membrane"/>
    <property type="evidence" value="ECO:0007669"/>
    <property type="project" value="UniProtKB-SubCell"/>
</dbReference>
<keyword evidence="3" id="KW-0813">Transport</keyword>
<dbReference type="EMBL" id="QXFW01001476">
    <property type="protein sequence ID" value="KAE8990200.1"/>
    <property type="molecule type" value="Genomic_DNA"/>
</dbReference>
<dbReference type="PANTHER" id="PTHR10791:SF30">
    <property type="entry name" value="SUGAR TRANSPORTER SWEET1"/>
    <property type="match status" value="1"/>
</dbReference>
<comment type="similarity">
    <text evidence="2">Belongs to the SWEET sugar transporter family.</text>
</comment>
<feature type="transmembrane region" description="Helical" evidence="10">
    <location>
        <begin position="6"/>
        <end position="27"/>
    </location>
</feature>
<evidence type="ECO:0000313" key="11">
    <source>
        <dbReference type="EMBL" id="KAE8990200.1"/>
    </source>
</evidence>
<protein>
    <recommendedName>
        <fullName evidence="19">MtN3-like protein</fullName>
    </recommendedName>
</protein>
<dbReference type="EMBL" id="QXFY01001082">
    <property type="protein sequence ID" value="KAE9328886.1"/>
    <property type="molecule type" value="Genomic_DNA"/>
</dbReference>
<gene>
    <name evidence="13" type="ORF">PF004_g18241</name>
    <name evidence="14" type="ORF">PF008_g16067</name>
    <name evidence="12" type="ORF">PF010_g18168</name>
    <name evidence="11" type="ORF">PF011_g18450</name>
</gene>
<keyword evidence="6 10" id="KW-0812">Transmembrane</keyword>
<dbReference type="EMBL" id="QXGC01001434">
    <property type="protein sequence ID" value="KAE9203052.1"/>
    <property type="molecule type" value="Genomic_DNA"/>
</dbReference>
<sequence>MVESAVLWTVKVVAAVTSIVMICSPSISIFRIHKKRDVGVASVVPLVSLLANGHMWLLYGYMVENWFPIFWVFVFGDLAALTYLAVYWWYTTERRYVGRVLAVVVSILTIATLYAIVGGLGYLGQTRHEVDTALGFICDAVAVCLYGAPMEKLFHVLKYRSAVFINVHMVVAGLSNNCTWITYGLLTSNWFIISPNILFITLNASTLVLYLVFNPETHPLPDHFHRTTPVDGAESAISIELTPKESFGRKIGSELPSPAFEAMASPLGSLPW</sequence>
<organism evidence="11 15">
    <name type="scientific">Phytophthora fragariae</name>
    <dbReference type="NCBI Taxonomy" id="53985"/>
    <lineage>
        <taxon>Eukaryota</taxon>
        <taxon>Sar</taxon>
        <taxon>Stramenopiles</taxon>
        <taxon>Oomycota</taxon>
        <taxon>Peronosporomycetes</taxon>
        <taxon>Peronosporales</taxon>
        <taxon>Peronosporaceae</taxon>
        <taxon>Phytophthora</taxon>
    </lineage>
</organism>
<keyword evidence="7" id="KW-0677">Repeat</keyword>
<feature type="transmembrane region" description="Helical" evidence="10">
    <location>
        <begin position="101"/>
        <end position="124"/>
    </location>
</feature>
<evidence type="ECO:0000256" key="3">
    <source>
        <dbReference type="ARBA" id="ARBA00022448"/>
    </source>
</evidence>
<feature type="transmembrane region" description="Helical" evidence="10">
    <location>
        <begin position="130"/>
        <end position="149"/>
    </location>
</feature>
<evidence type="ECO:0000313" key="13">
    <source>
        <dbReference type="EMBL" id="KAE9203052.1"/>
    </source>
</evidence>
<evidence type="ECO:0000256" key="10">
    <source>
        <dbReference type="SAM" id="Phobius"/>
    </source>
</evidence>
<dbReference type="Proteomes" id="UP000488956">
    <property type="component" value="Unassembled WGS sequence"/>
</dbReference>
<evidence type="ECO:0000256" key="1">
    <source>
        <dbReference type="ARBA" id="ARBA00004651"/>
    </source>
</evidence>
<dbReference type="Gene3D" id="1.20.1280.290">
    <property type="match status" value="2"/>
</dbReference>
<reference evidence="15 16" key="1">
    <citation type="submission" date="2018-09" db="EMBL/GenBank/DDBJ databases">
        <title>Genomic investigation of the strawberry pathogen Phytophthora fragariae indicates pathogenicity is determined by transcriptional variation in three key races.</title>
        <authorList>
            <person name="Adams T.M."/>
            <person name="Armitage A.D."/>
            <person name="Sobczyk M.K."/>
            <person name="Bates H.J."/>
            <person name="Dunwell J.M."/>
            <person name="Nellist C.F."/>
            <person name="Harrison R.J."/>
        </authorList>
    </citation>
    <scope>NUCLEOTIDE SEQUENCE [LARGE SCALE GENOMIC DNA]</scope>
    <source>
        <strain evidence="13 16">BC-23</strain>
        <strain evidence="14 17">NOV-77</strain>
        <strain evidence="12 18">ONT-3</strain>
        <strain evidence="11 15">SCRP245</strain>
    </source>
</reference>
<evidence type="ECO:0000313" key="18">
    <source>
        <dbReference type="Proteomes" id="UP000488956"/>
    </source>
</evidence>
<dbReference type="AlphaFoldDB" id="A0A6A3J671"/>
<proteinExistence type="inferred from homology"/>
<evidence type="ECO:0000256" key="7">
    <source>
        <dbReference type="ARBA" id="ARBA00022737"/>
    </source>
</evidence>
<dbReference type="InterPro" id="IPR047664">
    <property type="entry name" value="SWEET"/>
</dbReference>